<name>A0ABT7V4Y7_9ACTN</name>
<keyword evidence="1 2" id="KW-0378">Hydrolase</keyword>
<gene>
    <name evidence="3" type="primary">thpR</name>
    <name evidence="3" type="ORF">QUW25_08340</name>
</gene>
<accession>A0ABT7V4Y7</accession>
<comment type="function">
    <text evidence="2">Hydrolyzes RNA 2',3'-cyclic phosphodiester to an RNA 2'-phosphomonoester.</text>
</comment>
<evidence type="ECO:0000256" key="1">
    <source>
        <dbReference type="ARBA" id="ARBA00022801"/>
    </source>
</evidence>
<dbReference type="InterPro" id="IPR004175">
    <property type="entry name" value="RNA_CPDase"/>
</dbReference>
<protein>
    <recommendedName>
        <fullName evidence="2">RNA 2',3'-cyclic phosphodiesterase</fullName>
        <shortName evidence="2">RNA 2',3'-CPDase</shortName>
        <ecNumber evidence="2">3.1.4.58</ecNumber>
    </recommendedName>
</protein>
<dbReference type="PANTHER" id="PTHR35561">
    <property type="entry name" value="RNA 2',3'-CYCLIC PHOSPHODIESTERASE"/>
    <property type="match status" value="1"/>
</dbReference>
<comment type="similarity">
    <text evidence="2">Belongs to the 2H phosphoesterase superfamily. ThpR family.</text>
</comment>
<dbReference type="SUPFAM" id="SSF55144">
    <property type="entry name" value="LigT-like"/>
    <property type="match status" value="1"/>
</dbReference>
<evidence type="ECO:0000256" key="2">
    <source>
        <dbReference type="HAMAP-Rule" id="MF_01940"/>
    </source>
</evidence>
<feature type="short sequence motif" description="HXTX 1" evidence="2">
    <location>
        <begin position="39"/>
        <end position="42"/>
    </location>
</feature>
<evidence type="ECO:0000313" key="4">
    <source>
        <dbReference type="Proteomes" id="UP001529256"/>
    </source>
</evidence>
<proteinExistence type="inferred from homology"/>
<dbReference type="NCBIfam" id="TIGR02258">
    <property type="entry name" value="2_5_ligase"/>
    <property type="match status" value="1"/>
</dbReference>
<dbReference type="RefSeq" id="WP_289511746.1">
    <property type="nucleotide sequence ID" value="NZ_JAUDEA010000014.1"/>
</dbReference>
<feature type="short sequence motif" description="HXTX 2" evidence="2">
    <location>
        <begin position="124"/>
        <end position="127"/>
    </location>
</feature>
<dbReference type="Pfam" id="PF13563">
    <property type="entry name" value="2_5_RNA_ligase2"/>
    <property type="match status" value="1"/>
</dbReference>
<comment type="caution">
    <text evidence="3">The sequence shown here is derived from an EMBL/GenBank/DDBJ whole genome shotgun (WGS) entry which is preliminary data.</text>
</comment>
<dbReference type="PANTHER" id="PTHR35561:SF1">
    <property type="entry name" value="RNA 2',3'-CYCLIC PHOSPHODIESTERASE"/>
    <property type="match status" value="1"/>
</dbReference>
<comment type="catalytic activity">
    <reaction evidence="2">
        <text>a 3'-end 2',3'-cyclophospho-ribonucleotide-RNA + H2O = a 3'-end 2'-phospho-ribonucleotide-RNA + H(+)</text>
        <dbReference type="Rhea" id="RHEA:11828"/>
        <dbReference type="Rhea" id="RHEA-COMP:10464"/>
        <dbReference type="Rhea" id="RHEA-COMP:17353"/>
        <dbReference type="ChEBI" id="CHEBI:15377"/>
        <dbReference type="ChEBI" id="CHEBI:15378"/>
        <dbReference type="ChEBI" id="CHEBI:83064"/>
        <dbReference type="ChEBI" id="CHEBI:173113"/>
        <dbReference type="EC" id="3.1.4.58"/>
    </reaction>
</comment>
<dbReference type="Proteomes" id="UP001529256">
    <property type="component" value="Unassembled WGS sequence"/>
</dbReference>
<reference evidence="4" key="1">
    <citation type="submission" date="2023-06" db="EMBL/GenBank/DDBJ databases">
        <title>Identification and characterization of horizontal gene transfer across gut microbiota members of farm animals based on homology search.</title>
        <authorList>
            <person name="Zeman M."/>
            <person name="Kubasova T."/>
            <person name="Jahodarova E."/>
            <person name="Nykrynova M."/>
            <person name="Rychlik I."/>
        </authorList>
    </citation>
    <scope>NUCLEOTIDE SEQUENCE [LARGE SCALE GENOMIC DNA]</scope>
    <source>
        <strain evidence="4">153_Feed</strain>
    </source>
</reference>
<dbReference type="EC" id="3.1.4.58" evidence="2"/>
<evidence type="ECO:0000313" key="3">
    <source>
        <dbReference type="EMBL" id="MDM8271669.1"/>
    </source>
</evidence>
<sequence>MRAFVALELPEAFADETAALSRALAEVCDGRFVDPENLHLTLAFLGEVGEAEARSAMAALDAACLGTGPVRLGATGLGTFGRASDATLWLGIQKDPQLMGLADRMREELAARDLSYDEKGFLPHVTLARRARLPRGGLGELAFPLPDVATRLTLFRSILGSDGARYKSLYTVELDARL</sequence>
<reference evidence="3 4" key="2">
    <citation type="submission" date="2023-06" db="EMBL/GenBank/DDBJ databases">
        <title>Identification and characterization of horizontal gene transfer across gut microbiota members of farm animals based on homology search.</title>
        <authorList>
            <person name="Schwarzerova J."/>
            <person name="Nykrynova M."/>
            <person name="Jureckova K."/>
            <person name="Cejkova D."/>
            <person name="Rychlik I."/>
        </authorList>
    </citation>
    <scope>NUCLEOTIDE SEQUENCE [LARGE SCALE GENOMIC DNA]</scope>
    <source>
        <strain evidence="3 4">153_Feed</strain>
    </source>
</reference>
<dbReference type="HAMAP" id="MF_01940">
    <property type="entry name" value="RNA_CPDase"/>
    <property type="match status" value="1"/>
</dbReference>
<organism evidence="3 4">
    <name type="scientific">Thermophilibacter provencensis</name>
    <dbReference type="NCBI Taxonomy" id="1852386"/>
    <lineage>
        <taxon>Bacteria</taxon>
        <taxon>Bacillati</taxon>
        <taxon>Actinomycetota</taxon>
        <taxon>Coriobacteriia</taxon>
        <taxon>Coriobacteriales</taxon>
        <taxon>Atopobiaceae</taxon>
        <taxon>Thermophilibacter</taxon>
    </lineage>
</organism>
<feature type="active site" description="Proton donor" evidence="2">
    <location>
        <position position="39"/>
    </location>
</feature>
<dbReference type="InterPro" id="IPR009097">
    <property type="entry name" value="Cyclic_Pdiesterase"/>
</dbReference>
<keyword evidence="4" id="KW-1185">Reference proteome</keyword>
<dbReference type="EMBL" id="JAUDEA010000014">
    <property type="protein sequence ID" value="MDM8271669.1"/>
    <property type="molecule type" value="Genomic_DNA"/>
</dbReference>
<dbReference type="Gene3D" id="3.90.1140.10">
    <property type="entry name" value="Cyclic phosphodiesterase"/>
    <property type="match status" value="1"/>
</dbReference>
<feature type="active site" description="Proton acceptor" evidence="2">
    <location>
        <position position="124"/>
    </location>
</feature>